<dbReference type="RefSeq" id="WP_146219423.1">
    <property type="nucleotide sequence ID" value="NZ_QJJS01000019.1"/>
</dbReference>
<keyword evidence="2" id="KW-1185">Reference proteome</keyword>
<dbReference type="EMBL" id="QJJS01000019">
    <property type="protein sequence ID" value="PXW93518.1"/>
    <property type="molecule type" value="Genomic_DNA"/>
</dbReference>
<evidence type="ECO:0000313" key="2">
    <source>
        <dbReference type="Proteomes" id="UP000247811"/>
    </source>
</evidence>
<gene>
    <name evidence="1" type="ORF">C7444_11929</name>
</gene>
<comment type="caution">
    <text evidence="1">The sequence shown here is derived from an EMBL/GenBank/DDBJ whole genome shotgun (WGS) entry which is preliminary data.</text>
</comment>
<dbReference type="AlphaFoldDB" id="A0A318GW00"/>
<accession>A0A318GW00</accession>
<name>A0A318GW00_9BURK</name>
<protein>
    <submittedName>
        <fullName evidence="1">Uncharacterized protein</fullName>
    </submittedName>
</protein>
<dbReference type="Proteomes" id="UP000247811">
    <property type="component" value="Unassembled WGS sequence"/>
</dbReference>
<organism evidence="1 2">
    <name type="scientific">Sphaerotilus hippei</name>
    <dbReference type="NCBI Taxonomy" id="744406"/>
    <lineage>
        <taxon>Bacteria</taxon>
        <taxon>Pseudomonadati</taxon>
        <taxon>Pseudomonadota</taxon>
        <taxon>Betaproteobacteria</taxon>
        <taxon>Burkholderiales</taxon>
        <taxon>Sphaerotilaceae</taxon>
        <taxon>Sphaerotilus</taxon>
    </lineage>
</organism>
<proteinExistence type="predicted"/>
<reference evidence="1 2" key="1">
    <citation type="submission" date="2018-05" db="EMBL/GenBank/DDBJ databases">
        <title>Genomic Encyclopedia of Type Strains, Phase IV (KMG-IV): sequencing the most valuable type-strain genomes for metagenomic binning, comparative biology and taxonomic classification.</title>
        <authorList>
            <person name="Goeker M."/>
        </authorList>
    </citation>
    <scope>NUCLEOTIDE SEQUENCE [LARGE SCALE GENOMIC DNA]</scope>
    <source>
        <strain evidence="1 2">DSM 566</strain>
    </source>
</reference>
<evidence type="ECO:0000313" key="1">
    <source>
        <dbReference type="EMBL" id="PXW93518.1"/>
    </source>
</evidence>
<sequence>MSANDWSADFRPLTTPSEDCFFPGTHDYVVFLRGSPEIEQMVRDRTIWSVASGKAGEFLVPGAGDDCPTVRYHYRTAVPWDDHTPSVAWMLIEGLPSLEEIVQRHRDED</sequence>